<evidence type="ECO:0000313" key="4">
    <source>
        <dbReference type="Proteomes" id="UP000199159"/>
    </source>
</evidence>
<gene>
    <name evidence="3" type="ORF">SAMN05216565_102374</name>
</gene>
<dbReference type="RefSeq" id="WP_090850816.1">
    <property type="nucleotide sequence ID" value="NZ_FNJU01000002.1"/>
</dbReference>
<keyword evidence="2" id="KW-0732">Signal</keyword>
<keyword evidence="4" id="KW-1185">Reference proteome</keyword>
<proteinExistence type="predicted"/>
<name>A0A1H0RUI5_9BACI</name>
<protein>
    <recommendedName>
        <fullName evidence="5">DUF4247 domain-containing protein</fullName>
    </recommendedName>
</protein>
<dbReference type="PROSITE" id="PS51257">
    <property type="entry name" value="PROKAR_LIPOPROTEIN"/>
    <property type="match status" value="1"/>
</dbReference>
<dbReference type="STRING" id="930152.SAMN05216565_102374"/>
<evidence type="ECO:0000256" key="1">
    <source>
        <dbReference type="SAM" id="MobiDB-lite"/>
    </source>
</evidence>
<evidence type="ECO:0000313" key="3">
    <source>
        <dbReference type="EMBL" id="SDP32646.1"/>
    </source>
</evidence>
<feature type="region of interest" description="Disordered" evidence="1">
    <location>
        <begin position="179"/>
        <end position="198"/>
    </location>
</feature>
<sequence>MNKPLLAFILSINMLLLSACSSEGGLFKEGVGEFINNEYIIHDTVNDTTDSSNYSEVYIAENKTIPEVTANITSHEKPKEISDLVEGKQALIYDNLFVIITEDPENPSNTFIEIANHDFVRNNYSPSFFNGLFLLWVLDDVLDVDDWGKKRNNQCKLNPENCYGGYGYSGGGFKGINKTPTVRGGSSSVRGGGPGAGK</sequence>
<dbReference type="AlphaFoldDB" id="A0A1H0RUI5"/>
<dbReference type="InterPro" id="IPR025341">
    <property type="entry name" value="DUF4247"/>
</dbReference>
<feature type="chain" id="PRO_5038552924" description="DUF4247 domain-containing protein" evidence="2">
    <location>
        <begin position="20"/>
        <end position="198"/>
    </location>
</feature>
<organism evidence="3 4">
    <name type="scientific">Litchfieldia salsa</name>
    <dbReference type="NCBI Taxonomy" id="930152"/>
    <lineage>
        <taxon>Bacteria</taxon>
        <taxon>Bacillati</taxon>
        <taxon>Bacillota</taxon>
        <taxon>Bacilli</taxon>
        <taxon>Bacillales</taxon>
        <taxon>Bacillaceae</taxon>
        <taxon>Litchfieldia</taxon>
    </lineage>
</organism>
<evidence type="ECO:0000256" key="2">
    <source>
        <dbReference type="SAM" id="SignalP"/>
    </source>
</evidence>
<dbReference type="Proteomes" id="UP000199159">
    <property type="component" value="Unassembled WGS sequence"/>
</dbReference>
<dbReference type="Pfam" id="PF14042">
    <property type="entry name" value="DUF4247"/>
    <property type="match status" value="1"/>
</dbReference>
<reference evidence="4" key="1">
    <citation type="submission" date="2016-10" db="EMBL/GenBank/DDBJ databases">
        <authorList>
            <person name="Varghese N."/>
            <person name="Submissions S."/>
        </authorList>
    </citation>
    <scope>NUCLEOTIDE SEQUENCE [LARGE SCALE GENOMIC DNA]</scope>
    <source>
        <strain evidence="4">IBRC-M10078</strain>
    </source>
</reference>
<evidence type="ECO:0008006" key="5">
    <source>
        <dbReference type="Google" id="ProtNLM"/>
    </source>
</evidence>
<accession>A0A1H0RUI5</accession>
<dbReference type="EMBL" id="FNJU01000002">
    <property type="protein sequence ID" value="SDP32646.1"/>
    <property type="molecule type" value="Genomic_DNA"/>
</dbReference>
<dbReference type="OrthoDB" id="2967172at2"/>
<feature type="signal peptide" evidence="2">
    <location>
        <begin position="1"/>
        <end position="19"/>
    </location>
</feature>